<evidence type="ECO:0000256" key="5">
    <source>
        <dbReference type="ARBA" id="ARBA00023014"/>
    </source>
</evidence>
<proteinExistence type="predicted"/>
<name>A0A399D5U0_9BACT</name>
<organism evidence="7 8">
    <name type="scientific">Mariniphaga sediminis</name>
    <dbReference type="NCBI Taxonomy" id="1628158"/>
    <lineage>
        <taxon>Bacteria</taxon>
        <taxon>Pseudomonadati</taxon>
        <taxon>Bacteroidota</taxon>
        <taxon>Bacteroidia</taxon>
        <taxon>Marinilabiliales</taxon>
        <taxon>Prolixibacteraceae</taxon>
        <taxon>Mariniphaga</taxon>
    </lineage>
</organism>
<accession>A0A399D5U0</accession>
<dbReference type="EMBL" id="QWET01000001">
    <property type="protein sequence ID" value="RIH67255.1"/>
    <property type="molecule type" value="Genomic_DNA"/>
</dbReference>
<protein>
    <submittedName>
        <fullName evidence="7">Radical SAM protein</fullName>
    </submittedName>
</protein>
<feature type="domain" description="Radical SAM core" evidence="6">
    <location>
        <begin position="70"/>
        <end position="289"/>
    </location>
</feature>
<dbReference type="SFLD" id="SFLDG01067">
    <property type="entry name" value="SPASM/twitch_domain_containing"/>
    <property type="match status" value="1"/>
</dbReference>
<dbReference type="AlphaFoldDB" id="A0A399D5U0"/>
<keyword evidence="5" id="KW-0411">Iron-sulfur</keyword>
<evidence type="ECO:0000256" key="4">
    <source>
        <dbReference type="ARBA" id="ARBA00023004"/>
    </source>
</evidence>
<evidence type="ECO:0000313" key="7">
    <source>
        <dbReference type="EMBL" id="RIH67255.1"/>
    </source>
</evidence>
<gene>
    <name evidence="7" type="ORF">D1164_02195</name>
</gene>
<evidence type="ECO:0000256" key="1">
    <source>
        <dbReference type="ARBA" id="ARBA00001966"/>
    </source>
</evidence>
<dbReference type="GO" id="GO:0003824">
    <property type="term" value="F:catalytic activity"/>
    <property type="evidence" value="ECO:0007669"/>
    <property type="project" value="InterPro"/>
</dbReference>
<dbReference type="InterPro" id="IPR007197">
    <property type="entry name" value="rSAM"/>
</dbReference>
<dbReference type="CDD" id="cd01335">
    <property type="entry name" value="Radical_SAM"/>
    <property type="match status" value="1"/>
</dbReference>
<dbReference type="PANTHER" id="PTHR43288:SF1">
    <property type="entry name" value="GLYCYL-RADICAL ENZYME ACTIVATING ENZYME MJ0021-RELATED"/>
    <property type="match status" value="1"/>
</dbReference>
<dbReference type="PROSITE" id="PS51918">
    <property type="entry name" value="RADICAL_SAM"/>
    <property type="match status" value="1"/>
</dbReference>
<dbReference type="InterPro" id="IPR013785">
    <property type="entry name" value="Aldolase_TIM"/>
</dbReference>
<comment type="caution">
    <text evidence="7">The sequence shown here is derived from an EMBL/GenBank/DDBJ whole genome shotgun (WGS) entry which is preliminary data.</text>
</comment>
<evidence type="ECO:0000259" key="6">
    <source>
        <dbReference type="PROSITE" id="PS51918"/>
    </source>
</evidence>
<dbReference type="Proteomes" id="UP000266441">
    <property type="component" value="Unassembled WGS sequence"/>
</dbReference>
<keyword evidence="3" id="KW-0479">Metal-binding</keyword>
<comment type="cofactor">
    <cofactor evidence="1">
        <name>[4Fe-4S] cluster</name>
        <dbReference type="ChEBI" id="CHEBI:49883"/>
    </cofactor>
</comment>
<dbReference type="PANTHER" id="PTHR43288">
    <property type="entry name" value="BIOTIN SYNTHASE-RELATED PROTEIN, RADICAL SAM SUPERFAMILY"/>
    <property type="match status" value="1"/>
</dbReference>
<dbReference type="SFLD" id="SFLDS00029">
    <property type="entry name" value="Radical_SAM"/>
    <property type="match status" value="1"/>
</dbReference>
<evidence type="ECO:0000256" key="2">
    <source>
        <dbReference type="ARBA" id="ARBA00022691"/>
    </source>
</evidence>
<dbReference type="SFLD" id="SFLDG01108">
    <property type="entry name" value="Uncharacterised_Radical_SAM_Su"/>
    <property type="match status" value="1"/>
</dbReference>
<dbReference type="RefSeq" id="WP_119348279.1">
    <property type="nucleotide sequence ID" value="NZ_QWET01000001.1"/>
</dbReference>
<dbReference type="SUPFAM" id="SSF102114">
    <property type="entry name" value="Radical SAM enzymes"/>
    <property type="match status" value="1"/>
</dbReference>
<dbReference type="OrthoDB" id="9810775at2"/>
<evidence type="ECO:0000256" key="3">
    <source>
        <dbReference type="ARBA" id="ARBA00022723"/>
    </source>
</evidence>
<dbReference type="InterPro" id="IPR040087">
    <property type="entry name" value="MJ0021-like"/>
</dbReference>
<dbReference type="InterPro" id="IPR058240">
    <property type="entry name" value="rSAM_sf"/>
</dbReference>
<keyword evidence="8" id="KW-1185">Reference proteome</keyword>
<dbReference type="GO" id="GO:0051536">
    <property type="term" value="F:iron-sulfur cluster binding"/>
    <property type="evidence" value="ECO:0007669"/>
    <property type="project" value="UniProtKB-KW"/>
</dbReference>
<keyword evidence="4" id="KW-0408">Iron</keyword>
<sequence>MEAFDNYLNNLLNRHKENFSDYSNIRWLNPYQAPKVQETRDRLTKNLAGNMLFKETKFYHHQLSKGCKLCGLGTWSCLFITNKCNANCFYCPSSQKNDEVPATQSLTFENAESYAGYINFFGFKGVSFSGGEPLLFFDRTLHYLKTIRKMCAPDIYTWMYTNGILADSKKFRKLAAAGLNEVRFDIGATGYRLEKVRTAKGIVPHITIEIPAVPEEKEKLKQLLPQMIEAGVTNLNLHQLRLTKHNATKMLQRNYTFIPAEQPVVMESELAALEILHFAHEKKLEIGINYCSFFFKNRFQQAGFRKQLGKALATPGAVITEKGFIRELTENTIGYKALVISENGPTGTHCTELQLPQKTCYVKSETAMKPQTVDADTKARLEILLKNEPAKIPEDEFLFRIWQMEYIEKGLREY</sequence>
<dbReference type="Gene3D" id="3.20.20.70">
    <property type="entry name" value="Aldolase class I"/>
    <property type="match status" value="1"/>
</dbReference>
<keyword evidence="2" id="KW-0949">S-adenosyl-L-methionine</keyword>
<dbReference type="GO" id="GO:0046872">
    <property type="term" value="F:metal ion binding"/>
    <property type="evidence" value="ECO:0007669"/>
    <property type="project" value="UniProtKB-KW"/>
</dbReference>
<evidence type="ECO:0000313" key="8">
    <source>
        <dbReference type="Proteomes" id="UP000266441"/>
    </source>
</evidence>
<reference evidence="7 8" key="1">
    <citation type="journal article" date="2015" name="Int. J. Syst. Evol. Microbiol.">
        <title>Mariniphaga sediminis sp. nov., isolated from coastal sediment.</title>
        <authorList>
            <person name="Wang F.Q."/>
            <person name="Shen Q.Y."/>
            <person name="Chen G.J."/>
            <person name="Du Z.J."/>
        </authorList>
    </citation>
    <scope>NUCLEOTIDE SEQUENCE [LARGE SCALE GENOMIC DNA]</scope>
    <source>
        <strain evidence="7 8">SY21</strain>
    </source>
</reference>
<dbReference type="Pfam" id="PF04055">
    <property type="entry name" value="Radical_SAM"/>
    <property type="match status" value="1"/>
</dbReference>